<dbReference type="EMBL" id="BTGC01000008">
    <property type="protein sequence ID" value="GMM52096.1"/>
    <property type="molecule type" value="Genomic_DNA"/>
</dbReference>
<keyword evidence="7" id="KW-1185">Reference proteome</keyword>
<evidence type="ECO:0000313" key="6">
    <source>
        <dbReference type="EMBL" id="GMM52096.1"/>
    </source>
</evidence>
<dbReference type="CDD" id="cd00056">
    <property type="entry name" value="ENDO3c"/>
    <property type="match status" value="1"/>
</dbReference>
<evidence type="ECO:0000313" key="7">
    <source>
        <dbReference type="Proteomes" id="UP001362899"/>
    </source>
</evidence>
<dbReference type="Proteomes" id="UP001362899">
    <property type="component" value="Unassembled WGS sequence"/>
</dbReference>
<accession>A0AAV5RKM5</accession>
<dbReference type="GO" id="GO:0032131">
    <property type="term" value="F:alkylated DNA binding"/>
    <property type="evidence" value="ECO:0007669"/>
    <property type="project" value="TreeGrafter"/>
</dbReference>
<dbReference type="GO" id="GO:0006285">
    <property type="term" value="P:base-excision repair, AP site formation"/>
    <property type="evidence" value="ECO:0007669"/>
    <property type="project" value="TreeGrafter"/>
</dbReference>
<dbReference type="InterPro" id="IPR011257">
    <property type="entry name" value="DNA_glycosylase"/>
</dbReference>
<dbReference type="SMART" id="SM00478">
    <property type="entry name" value="ENDO3c"/>
    <property type="match status" value="1"/>
</dbReference>
<feature type="region of interest" description="Disordered" evidence="4">
    <location>
        <begin position="78"/>
        <end position="104"/>
    </location>
</feature>
<evidence type="ECO:0000256" key="2">
    <source>
        <dbReference type="ARBA" id="ARBA00022763"/>
    </source>
</evidence>
<keyword evidence="3" id="KW-0234">DNA repair</keyword>
<evidence type="ECO:0000256" key="1">
    <source>
        <dbReference type="ARBA" id="ARBA00010817"/>
    </source>
</evidence>
<dbReference type="GO" id="GO:0008725">
    <property type="term" value="F:DNA-3-methyladenine glycosylase activity"/>
    <property type="evidence" value="ECO:0007669"/>
    <property type="project" value="TreeGrafter"/>
</dbReference>
<dbReference type="GO" id="GO:0005634">
    <property type="term" value="C:nucleus"/>
    <property type="evidence" value="ECO:0007669"/>
    <property type="project" value="TreeGrafter"/>
</dbReference>
<dbReference type="InterPro" id="IPR051912">
    <property type="entry name" value="Alkylbase_DNA_Glycosylase/TA"/>
</dbReference>
<comment type="similarity">
    <text evidence="1">Belongs to the alkylbase DNA glycosidase AlkA family.</text>
</comment>
<dbReference type="InterPro" id="IPR003265">
    <property type="entry name" value="HhH-GPD_domain"/>
</dbReference>
<dbReference type="GO" id="GO:0006307">
    <property type="term" value="P:DNA alkylation repair"/>
    <property type="evidence" value="ECO:0007669"/>
    <property type="project" value="TreeGrafter"/>
</dbReference>
<dbReference type="Gene3D" id="1.10.1670.40">
    <property type="match status" value="1"/>
</dbReference>
<keyword evidence="2" id="KW-0227">DNA damage</keyword>
<dbReference type="PANTHER" id="PTHR43003">
    <property type="entry name" value="DNA-3-METHYLADENINE GLYCOSYLASE"/>
    <property type="match status" value="1"/>
</dbReference>
<dbReference type="AlphaFoldDB" id="A0AAV5RKM5"/>
<proteinExistence type="inferred from homology"/>
<evidence type="ECO:0000256" key="3">
    <source>
        <dbReference type="ARBA" id="ARBA00023204"/>
    </source>
</evidence>
<gene>
    <name evidence="6" type="ORF">DASB73_030590</name>
</gene>
<dbReference type="Gene3D" id="1.10.340.30">
    <property type="entry name" value="Hypothetical protein, domain 2"/>
    <property type="match status" value="1"/>
</dbReference>
<evidence type="ECO:0000256" key="4">
    <source>
        <dbReference type="SAM" id="MobiDB-lite"/>
    </source>
</evidence>
<dbReference type="SUPFAM" id="SSF48150">
    <property type="entry name" value="DNA-glycosylase"/>
    <property type="match status" value="1"/>
</dbReference>
<dbReference type="Pfam" id="PF00730">
    <property type="entry name" value="HhH-GPD"/>
    <property type="match status" value="1"/>
</dbReference>
<feature type="domain" description="HhH-GPD" evidence="5">
    <location>
        <begin position="55"/>
        <end position="237"/>
    </location>
</feature>
<dbReference type="GO" id="GO:0032993">
    <property type="term" value="C:protein-DNA complex"/>
    <property type="evidence" value="ECO:0007669"/>
    <property type="project" value="TreeGrafter"/>
</dbReference>
<protein>
    <submittedName>
        <fullName evidence="6">DNA-3-methyladenine glycosylase II</fullName>
    </submittedName>
</protein>
<reference evidence="6 7" key="1">
    <citation type="journal article" date="2023" name="Elife">
        <title>Identification of key yeast species and microbe-microbe interactions impacting larval growth of Drosophila in the wild.</title>
        <authorList>
            <person name="Mure A."/>
            <person name="Sugiura Y."/>
            <person name="Maeda R."/>
            <person name="Honda K."/>
            <person name="Sakurai N."/>
            <person name="Takahashi Y."/>
            <person name="Watada M."/>
            <person name="Katoh T."/>
            <person name="Gotoh A."/>
            <person name="Gotoh Y."/>
            <person name="Taniguchi I."/>
            <person name="Nakamura K."/>
            <person name="Hayashi T."/>
            <person name="Katayama T."/>
            <person name="Uemura T."/>
            <person name="Hattori Y."/>
        </authorList>
    </citation>
    <scope>NUCLEOTIDE SEQUENCE [LARGE SCALE GENOMIC DNA]</scope>
    <source>
        <strain evidence="6 7">SB-73</strain>
    </source>
</reference>
<sequence>MSRKYIESFQKGLDEILKIDPTLEEITKNHEFPSFYEPESESTKSSFEYLVRSIVSQQISGAASAKIMHRFISLCNEGDQSEDGSTTNETKKEDEPQSTSELPKWREQGFPDAKTVSELDIDTLREIGFSLRKAEYVTGLAKLYQSGELSDDVFLRATNEEAFDKIVSVRGLGPWTAEMFLIFYLHRLDVFSVTDIGVQRGMKKYLEMRNETLRLQISKNKKDYTHMNEVASKFEPYRSVFQMVLWKISDIQMNTVEARDEEVKKQLKQSSKKVKRQ</sequence>
<organism evidence="6 7">
    <name type="scientific">Starmerella bacillaris</name>
    <name type="common">Yeast</name>
    <name type="synonym">Candida zemplinina</name>
    <dbReference type="NCBI Taxonomy" id="1247836"/>
    <lineage>
        <taxon>Eukaryota</taxon>
        <taxon>Fungi</taxon>
        <taxon>Dikarya</taxon>
        <taxon>Ascomycota</taxon>
        <taxon>Saccharomycotina</taxon>
        <taxon>Dipodascomycetes</taxon>
        <taxon>Dipodascales</taxon>
        <taxon>Trichomonascaceae</taxon>
        <taxon>Starmerella</taxon>
    </lineage>
</organism>
<dbReference type="FunFam" id="1.10.340.30:FF:000004">
    <property type="entry name" value="DNA-3-methyladenine glycosylase II"/>
    <property type="match status" value="1"/>
</dbReference>
<evidence type="ECO:0000259" key="5">
    <source>
        <dbReference type="SMART" id="SM00478"/>
    </source>
</evidence>
<dbReference type="GO" id="GO:0043916">
    <property type="term" value="F:DNA-7-methylguanine glycosylase activity"/>
    <property type="evidence" value="ECO:0007669"/>
    <property type="project" value="TreeGrafter"/>
</dbReference>
<comment type="caution">
    <text evidence="6">The sequence shown here is derived from an EMBL/GenBank/DDBJ whole genome shotgun (WGS) entry which is preliminary data.</text>
</comment>
<dbReference type="PANTHER" id="PTHR43003:SF5">
    <property type="entry name" value="DNA-3-METHYLADENINE GLYCOSYLASE"/>
    <property type="match status" value="1"/>
</dbReference>
<name>A0AAV5RKM5_STABA</name>